<evidence type="ECO:0000256" key="1">
    <source>
        <dbReference type="SAM" id="Coils"/>
    </source>
</evidence>
<keyword evidence="4" id="KW-1185">Reference proteome</keyword>
<evidence type="ECO:0000313" key="4">
    <source>
        <dbReference type="Proteomes" id="UP000054558"/>
    </source>
</evidence>
<proteinExistence type="predicted"/>
<feature type="coiled-coil region" evidence="1">
    <location>
        <begin position="44"/>
        <end position="194"/>
    </location>
</feature>
<feature type="compositionally biased region" description="Low complexity" evidence="2">
    <location>
        <begin position="315"/>
        <end position="332"/>
    </location>
</feature>
<evidence type="ECO:0000256" key="2">
    <source>
        <dbReference type="SAM" id="MobiDB-lite"/>
    </source>
</evidence>
<reference evidence="3 4" key="1">
    <citation type="journal article" date="2014" name="Nat. Commun.">
        <title>Klebsormidium flaccidum genome reveals primary factors for plant terrestrial adaptation.</title>
        <authorList>
            <person name="Hori K."/>
            <person name="Maruyama F."/>
            <person name="Fujisawa T."/>
            <person name="Togashi T."/>
            <person name="Yamamoto N."/>
            <person name="Seo M."/>
            <person name="Sato S."/>
            <person name="Yamada T."/>
            <person name="Mori H."/>
            <person name="Tajima N."/>
            <person name="Moriyama T."/>
            <person name="Ikeuchi M."/>
            <person name="Watanabe M."/>
            <person name="Wada H."/>
            <person name="Kobayashi K."/>
            <person name="Saito M."/>
            <person name="Masuda T."/>
            <person name="Sasaki-Sekimoto Y."/>
            <person name="Mashiguchi K."/>
            <person name="Awai K."/>
            <person name="Shimojima M."/>
            <person name="Masuda S."/>
            <person name="Iwai M."/>
            <person name="Nobusawa T."/>
            <person name="Narise T."/>
            <person name="Kondo S."/>
            <person name="Saito H."/>
            <person name="Sato R."/>
            <person name="Murakawa M."/>
            <person name="Ihara Y."/>
            <person name="Oshima-Yamada Y."/>
            <person name="Ohtaka K."/>
            <person name="Satoh M."/>
            <person name="Sonobe K."/>
            <person name="Ishii M."/>
            <person name="Ohtani R."/>
            <person name="Kanamori-Sato M."/>
            <person name="Honoki R."/>
            <person name="Miyazaki D."/>
            <person name="Mochizuki H."/>
            <person name="Umetsu J."/>
            <person name="Higashi K."/>
            <person name="Shibata D."/>
            <person name="Kamiya Y."/>
            <person name="Sato N."/>
            <person name="Nakamura Y."/>
            <person name="Tabata S."/>
            <person name="Ida S."/>
            <person name="Kurokawa K."/>
            <person name="Ohta H."/>
        </authorList>
    </citation>
    <scope>NUCLEOTIDE SEQUENCE [LARGE SCALE GENOMIC DNA]</scope>
    <source>
        <strain evidence="3 4">NIES-2285</strain>
    </source>
</reference>
<keyword evidence="1" id="KW-0175">Coiled coil</keyword>
<organism evidence="3 4">
    <name type="scientific">Klebsormidium nitens</name>
    <name type="common">Green alga</name>
    <name type="synonym">Ulothrix nitens</name>
    <dbReference type="NCBI Taxonomy" id="105231"/>
    <lineage>
        <taxon>Eukaryota</taxon>
        <taxon>Viridiplantae</taxon>
        <taxon>Streptophyta</taxon>
        <taxon>Klebsormidiophyceae</taxon>
        <taxon>Klebsormidiales</taxon>
        <taxon>Klebsormidiaceae</taxon>
        <taxon>Klebsormidium</taxon>
    </lineage>
</organism>
<feature type="region of interest" description="Disordered" evidence="2">
    <location>
        <begin position="529"/>
        <end position="561"/>
    </location>
</feature>
<protein>
    <submittedName>
        <fullName evidence="3">Uncharacterized protein</fullName>
    </submittedName>
</protein>
<dbReference type="Proteomes" id="UP000054558">
    <property type="component" value="Unassembled WGS sequence"/>
</dbReference>
<dbReference type="AlphaFoldDB" id="A0A1Y1INX3"/>
<dbReference type="EMBL" id="DF237689">
    <property type="protein sequence ID" value="GAQ91189.1"/>
    <property type="molecule type" value="Genomic_DNA"/>
</dbReference>
<feature type="region of interest" description="Disordered" evidence="2">
    <location>
        <begin position="671"/>
        <end position="728"/>
    </location>
</feature>
<evidence type="ECO:0000313" key="3">
    <source>
        <dbReference type="EMBL" id="GAQ91189.1"/>
    </source>
</evidence>
<feature type="region of interest" description="Disordered" evidence="2">
    <location>
        <begin position="269"/>
        <end position="384"/>
    </location>
</feature>
<accession>A0A1Y1INX3</accession>
<feature type="compositionally biased region" description="Gly residues" evidence="2">
    <location>
        <begin position="532"/>
        <end position="543"/>
    </location>
</feature>
<sequence>MSLPHSWIPRLEELGTAVKGAAYLVEAEGGEQGRAAGKAAVAVIRATNAKLAALEEECRKFQRLYEDLSKGVRRYAEAQMEEAAAARRADEEHREEMQSMVAAMAILRKELERAAKDSAAVRAAAAEASTEARVKAEAAEKYRQQYEAELQRRQELEMANIKMAREALAVPEKLRAFERECASLKQTVAVLEEKCRLKEATFVDADDRAAKLQSELLEWRKKGLALELKLKEETEEKLVVQRLLELERSRKVARDGNVRRELSPVAAAVGRLTTTSERQKAPGNKQPFSHPGLTSEHSAGKLRGAFDANRPPFKPSGNPTSPTKTGPPSKSNPDYHFPAAAEPSLKSRADKIGPISAVPDKGPRSDLENAPLTDENRPGDPPGALQREVERAVMEALRAAEERCDRAVAAAEARGKQALAQAELDRERAVRVATMDLEARLRKEFAGEKRAIAETAAAEAMEAAVVAAVEEQESLHRQIDQLQAAVRRYKSGVRSESEPVRTASGSKAHVAAARRQAVLKRVPLMVRKDGRTGVGNGTEGGSVSGAEKRTETEMQSRGTGQNPRVVVTEVFRKGSSGEEPVKQGARPRREELFQRSDSLANENERLRKALDKCVAGRLVRDIGQTVQATNGDATLSPRGMAYVQSDDDTWDSDGELSGRFLRAEASDTVVSGAGTGARAARRGREIEQSPSLGEGDQTGRDQGSAGRGKKGNGEGAISPAERSPVRNTCRVSRGLALSTTFPAVKIQEASF</sequence>
<name>A0A1Y1INX3_KLENI</name>
<gene>
    <name evidence="3" type="ORF">KFL_007400050</name>
</gene>